<proteinExistence type="predicted"/>
<dbReference type="STRING" id="694429.Pyrfu_0279"/>
<dbReference type="GeneID" id="11139921"/>
<evidence type="ECO:0000313" key="1">
    <source>
        <dbReference type="EMBL" id="AEM38151.1"/>
    </source>
</evidence>
<dbReference type="AlphaFoldDB" id="G0EFA8"/>
<accession>G0EFA8</accession>
<sequence>MTVDENEVRKFVEWLPEISEDEAYVVQVMLRPWKPSHTNIPKSGLLHLEVIEGGDGFRERLFDAIVRAALLASNAGTVFRVAHHGRMVRVPPDAVAVYTRVNPSLLIRAATRLCIEHIEYLQSAAYSGKVEYSVLTRRIASVLAREIHTRFHIIDVDDDSIVDNVVAAVEDIVGYVPPRIKTRRGLHILVPVSNLDANRAKKWFREVLPMLMERYRGLIEYKREGLEPTPGTVYKGVVVRLLL</sequence>
<dbReference type="Proteomes" id="UP000001037">
    <property type="component" value="Chromosome"/>
</dbReference>
<protein>
    <submittedName>
        <fullName evidence="1">Uncharacterized protein</fullName>
    </submittedName>
</protein>
<dbReference type="EMBL" id="CP002838">
    <property type="protein sequence ID" value="AEM38151.1"/>
    <property type="molecule type" value="Genomic_DNA"/>
</dbReference>
<dbReference type="RefSeq" id="WP_014025828.1">
    <property type="nucleotide sequence ID" value="NC_015931.1"/>
</dbReference>
<dbReference type="HOGENOM" id="CLU_1140601_0_0_2"/>
<keyword evidence="2" id="KW-1185">Reference proteome</keyword>
<evidence type="ECO:0000313" key="2">
    <source>
        <dbReference type="Proteomes" id="UP000001037"/>
    </source>
</evidence>
<gene>
    <name evidence="1" type="ordered locus">Pyrfu_0279</name>
</gene>
<organism evidence="1 2">
    <name type="scientific">Pyrolobus fumarii (strain DSM 11204 / 1A)</name>
    <dbReference type="NCBI Taxonomy" id="694429"/>
    <lineage>
        <taxon>Archaea</taxon>
        <taxon>Thermoproteota</taxon>
        <taxon>Thermoprotei</taxon>
        <taxon>Desulfurococcales</taxon>
        <taxon>Pyrodictiaceae</taxon>
        <taxon>Pyrolobus</taxon>
    </lineage>
</organism>
<reference evidence="1 2" key="1">
    <citation type="journal article" date="2011" name="Stand. Genomic Sci.">
        <title>Complete genome sequence of the hyperthermophilic chemolithoautotroph Pyrolobus fumarii type strain (1A).</title>
        <authorList>
            <person name="Anderson I."/>
            <person name="Goker M."/>
            <person name="Nolan M."/>
            <person name="Lucas S."/>
            <person name="Hammon N."/>
            <person name="Deshpande S."/>
            <person name="Cheng J.F."/>
            <person name="Tapia R."/>
            <person name="Han C."/>
            <person name="Goodwin L."/>
            <person name="Pitluck S."/>
            <person name="Huntemann M."/>
            <person name="Liolios K."/>
            <person name="Ivanova N."/>
            <person name="Pagani I."/>
            <person name="Mavromatis K."/>
            <person name="Ovchinikova G."/>
            <person name="Pati A."/>
            <person name="Chen A."/>
            <person name="Palaniappan K."/>
            <person name="Land M."/>
            <person name="Hauser L."/>
            <person name="Brambilla E.M."/>
            <person name="Huber H."/>
            <person name="Yasawong M."/>
            <person name="Rohde M."/>
            <person name="Spring S."/>
            <person name="Abt B."/>
            <person name="Sikorski J."/>
            <person name="Wirth R."/>
            <person name="Detter J.C."/>
            <person name="Woyke T."/>
            <person name="Bristow J."/>
            <person name="Eisen J.A."/>
            <person name="Markowitz V."/>
            <person name="Hugenholtz P."/>
            <person name="Kyrpides N.C."/>
            <person name="Klenk H.P."/>
            <person name="Lapidus A."/>
        </authorList>
    </citation>
    <scope>NUCLEOTIDE SEQUENCE [LARGE SCALE GENOMIC DNA]</scope>
    <source>
        <strain evidence="2">DSM 11204 / 1A</strain>
    </source>
</reference>
<name>G0EFA8_PYRF1</name>
<dbReference type="InParanoid" id="G0EFA8"/>
<dbReference type="KEGG" id="pfm:Pyrfu_0279"/>